<feature type="compositionally biased region" description="Basic and acidic residues" evidence="4">
    <location>
        <begin position="262"/>
        <end position="273"/>
    </location>
</feature>
<dbReference type="OrthoDB" id="433501at2759"/>
<feature type="compositionally biased region" description="Acidic residues" evidence="4">
    <location>
        <begin position="388"/>
        <end position="418"/>
    </location>
</feature>
<evidence type="ECO:0000313" key="5">
    <source>
        <dbReference type="EMBL" id="KAF9968777.1"/>
    </source>
</evidence>
<gene>
    <name evidence="5" type="ORF">BGZ70_007663</name>
</gene>
<dbReference type="Pfam" id="PF14580">
    <property type="entry name" value="LRR_9"/>
    <property type="match status" value="1"/>
</dbReference>
<proteinExistence type="inferred from homology"/>
<organism evidence="5 6">
    <name type="scientific">Mortierella alpina</name>
    <name type="common">Oleaginous fungus</name>
    <name type="synonym">Mortierella renispora</name>
    <dbReference type="NCBI Taxonomy" id="64518"/>
    <lineage>
        <taxon>Eukaryota</taxon>
        <taxon>Fungi</taxon>
        <taxon>Fungi incertae sedis</taxon>
        <taxon>Mucoromycota</taxon>
        <taxon>Mortierellomycotina</taxon>
        <taxon>Mortierellomycetes</taxon>
        <taxon>Mortierellales</taxon>
        <taxon>Mortierellaceae</taxon>
        <taxon>Mortierella</taxon>
    </lineage>
</organism>
<dbReference type="InterPro" id="IPR045081">
    <property type="entry name" value="AN32"/>
</dbReference>
<dbReference type="GO" id="GO:0005634">
    <property type="term" value="C:nucleus"/>
    <property type="evidence" value="ECO:0007669"/>
    <property type="project" value="TreeGrafter"/>
</dbReference>
<comment type="similarity">
    <text evidence="3">Belongs to the ANP32 family.</text>
</comment>
<protein>
    <submittedName>
        <fullName evidence="5">Uncharacterized protein</fullName>
    </submittedName>
</protein>
<evidence type="ECO:0000256" key="3">
    <source>
        <dbReference type="ARBA" id="ARBA00025777"/>
    </source>
</evidence>
<reference evidence="5" key="1">
    <citation type="journal article" date="2020" name="Fungal Divers.">
        <title>Resolving the Mortierellaceae phylogeny through synthesis of multi-gene phylogenetics and phylogenomics.</title>
        <authorList>
            <person name="Vandepol N."/>
            <person name="Liber J."/>
            <person name="Desiro A."/>
            <person name="Na H."/>
            <person name="Kennedy M."/>
            <person name="Barry K."/>
            <person name="Grigoriev I.V."/>
            <person name="Miller A.N."/>
            <person name="O'Donnell K."/>
            <person name="Stajich J.E."/>
            <person name="Bonito G."/>
        </authorList>
    </citation>
    <scope>NUCLEOTIDE SEQUENCE</scope>
    <source>
        <strain evidence="5">CK1249</strain>
    </source>
</reference>
<dbReference type="EMBL" id="JAAAHY010000005">
    <property type="protein sequence ID" value="KAF9968777.1"/>
    <property type="molecule type" value="Genomic_DNA"/>
</dbReference>
<dbReference type="SUPFAM" id="SSF52058">
    <property type="entry name" value="L domain-like"/>
    <property type="match status" value="1"/>
</dbReference>
<feature type="compositionally biased region" description="Acidic residues" evidence="4">
    <location>
        <begin position="312"/>
        <end position="345"/>
    </location>
</feature>
<feature type="compositionally biased region" description="Basic and acidic residues" evidence="4">
    <location>
        <begin position="534"/>
        <end position="544"/>
    </location>
</feature>
<accession>A0A9P6M7D9</accession>
<keyword evidence="2" id="KW-0677">Repeat</keyword>
<comment type="caution">
    <text evidence="5">The sequence shown here is derived from an EMBL/GenBank/DDBJ whole genome shotgun (WGS) entry which is preliminary data.</text>
</comment>
<dbReference type="PANTHER" id="PTHR11375">
    <property type="entry name" value="ACIDIC LEUCINE-RICH NUCLEAR PHOSPHOPROTEIN 32"/>
    <property type="match status" value="1"/>
</dbReference>
<feature type="compositionally biased region" description="Acidic residues" evidence="4">
    <location>
        <begin position="428"/>
        <end position="456"/>
    </location>
</feature>
<keyword evidence="6" id="KW-1185">Reference proteome</keyword>
<dbReference type="PANTHER" id="PTHR11375:SF0">
    <property type="entry name" value="ACIDIC LEUCINE-RICH NUCLEAR PHOSPHOPROTEIN 32 FAMILY MEMBER A"/>
    <property type="match status" value="1"/>
</dbReference>
<dbReference type="InterPro" id="IPR032675">
    <property type="entry name" value="LRR_dom_sf"/>
</dbReference>
<name>A0A9P6M7D9_MORAP</name>
<feature type="compositionally biased region" description="Acidic residues" evidence="4">
    <location>
        <begin position="245"/>
        <end position="256"/>
    </location>
</feature>
<dbReference type="AlphaFoldDB" id="A0A9P6M7D9"/>
<dbReference type="PROSITE" id="PS51450">
    <property type="entry name" value="LRR"/>
    <property type="match status" value="1"/>
</dbReference>
<feature type="region of interest" description="Disordered" evidence="4">
    <location>
        <begin position="244"/>
        <end position="544"/>
    </location>
</feature>
<dbReference type="GO" id="GO:0042393">
    <property type="term" value="F:histone binding"/>
    <property type="evidence" value="ECO:0007669"/>
    <property type="project" value="TreeGrafter"/>
</dbReference>
<keyword evidence="1" id="KW-0433">Leucine-rich repeat</keyword>
<dbReference type="InterPro" id="IPR001611">
    <property type="entry name" value="Leu-rich_rpt"/>
</dbReference>
<evidence type="ECO:0000256" key="4">
    <source>
        <dbReference type="SAM" id="MobiDB-lite"/>
    </source>
</evidence>
<dbReference type="Proteomes" id="UP000738359">
    <property type="component" value="Unassembled WGS sequence"/>
</dbReference>
<evidence type="ECO:0000256" key="1">
    <source>
        <dbReference type="ARBA" id="ARBA00022614"/>
    </source>
</evidence>
<feature type="compositionally biased region" description="Acidic residues" evidence="4">
    <location>
        <begin position="363"/>
        <end position="378"/>
    </location>
</feature>
<feature type="compositionally biased region" description="Low complexity" evidence="4">
    <location>
        <begin position="459"/>
        <end position="474"/>
    </location>
</feature>
<sequence length="544" mass="60086">MLRPSTEWCSSQPEQGVGESSEREAVPLSRHAQTKGLNKKIHFRVSTRPTPSSARPSRSPLVDLAPGRILKITVMMEPELMQQLRVDDPMEEPELNLDGLQISSIQVLLEPPASLGADAGEDEDDGFYSPLDHFRNLVKLSMSNSQCQSLEGFPNLPLLRSLLLADNSLSSGFDALAEADLQSLVRLDLRGNRISDVSVLQPLDALENLQHLSVADNEIANQENYRNSVFDVLPQLITVDGLDRDGEELDIDDDEVLGSGDEEGHYGEGHAEREDEGEYQIDDGEVDQDDEDFEDDIVEGQQPPRHPAQRDDESEDLGSEDENDYDDEDEEEDIESQGSDSELEDQENRPVMGGKTTGGSSQVDDEEDDDELDDEDEGVAQQQQQPGSDDEEDDEEEDEEEEEEDEHEHEEEDEEEESPGLAYLLTEDIQDENDEEFEPVNEVDEESEIDSSDDEEYGSRNAASAPVAAASSSSNTNGQHHHKRPRSPTLGSEFGHGPVGLDDNATGFDIDADADATNGFGMAPFDGPATFDDDAAHDTKRQRS</sequence>
<evidence type="ECO:0000256" key="2">
    <source>
        <dbReference type="ARBA" id="ARBA00022737"/>
    </source>
</evidence>
<dbReference type="Gene3D" id="3.80.10.10">
    <property type="entry name" value="Ribonuclease Inhibitor"/>
    <property type="match status" value="1"/>
</dbReference>
<feature type="region of interest" description="Disordered" evidence="4">
    <location>
        <begin position="1"/>
        <end position="40"/>
    </location>
</feature>
<feature type="compositionally biased region" description="Acidic residues" evidence="4">
    <location>
        <begin position="274"/>
        <end position="298"/>
    </location>
</feature>
<evidence type="ECO:0000313" key="6">
    <source>
        <dbReference type="Proteomes" id="UP000738359"/>
    </source>
</evidence>